<dbReference type="Gene3D" id="3.40.50.1100">
    <property type="match status" value="1"/>
</dbReference>
<evidence type="ECO:0000313" key="1">
    <source>
        <dbReference type="EMBL" id="OSJ17426.1"/>
    </source>
</evidence>
<dbReference type="AlphaFoldDB" id="A0A1X3GT96"/>
<accession>A0A1X3GT96</accession>
<name>A0A1X3GT96_9BRAD</name>
<dbReference type="EMBL" id="NAFI01000142">
    <property type="protein sequence ID" value="OSJ17426.1"/>
    <property type="molecule type" value="Genomic_DNA"/>
</dbReference>
<sequence length="77" mass="8486">MDGADSNMLNCEAACEVERFLRYRNAHKETLLISLPSLVNEIGVGSIQVKDEGHRRGRATNLRSSLGASFRAQPTLL</sequence>
<protein>
    <submittedName>
        <fullName evidence="1">Uncharacterized protein</fullName>
    </submittedName>
</protein>
<dbReference type="InterPro" id="IPR036052">
    <property type="entry name" value="TrpB-like_PALP_sf"/>
</dbReference>
<gene>
    <name evidence="1" type="ORF">BSZ18_04315</name>
</gene>
<proteinExistence type="predicted"/>
<comment type="caution">
    <text evidence="1">The sequence shown here is derived from an EMBL/GenBank/DDBJ whole genome shotgun (WGS) entry which is preliminary data.</text>
</comment>
<dbReference type="Proteomes" id="UP000193553">
    <property type="component" value="Unassembled WGS sequence"/>
</dbReference>
<evidence type="ECO:0000313" key="2">
    <source>
        <dbReference type="Proteomes" id="UP000193553"/>
    </source>
</evidence>
<organism evidence="1 2">
    <name type="scientific">Bradyrhizobium canariense</name>
    <dbReference type="NCBI Taxonomy" id="255045"/>
    <lineage>
        <taxon>Bacteria</taxon>
        <taxon>Pseudomonadati</taxon>
        <taxon>Pseudomonadota</taxon>
        <taxon>Alphaproteobacteria</taxon>
        <taxon>Hyphomicrobiales</taxon>
        <taxon>Nitrobacteraceae</taxon>
        <taxon>Bradyrhizobium</taxon>
    </lineage>
</organism>
<reference evidence="1 2" key="1">
    <citation type="submission" date="2017-03" db="EMBL/GenBank/DDBJ databases">
        <title>Whole genome sequences of fourteen strains of Bradyrhizobium canariense and one strain of Bradyrhizobium japonicum isolated from Lupinus (Papilionoideae: Genisteae) species in Algeria.</title>
        <authorList>
            <person name="Crovadore J."/>
            <person name="Chekireb D."/>
            <person name="Brachmann A."/>
            <person name="Chablais R."/>
            <person name="Cochard B."/>
            <person name="Lefort F."/>
        </authorList>
    </citation>
    <scope>NUCLEOTIDE SEQUENCE [LARGE SCALE GENOMIC DNA]</scope>
    <source>
        <strain evidence="1 2">UBMA195</strain>
    </source>
</reference>